<dbReference type="SUPFAM" id="SSF53474">
    <property type="entry name" value="alpha/beta-Hydrolases"/>
    <property type="match status" value="1"/>
</dbReference>
<protein>
    <submittedName>
        <fullName evidence="1">Uncharacterized protein</fullName>
    </submittedName>
</protein>
<sequence>MAFASLPSAIRPRSAAPRRRCRGCSSAASAWRRRGRWRWSGHSLVGLVALPALRQAPQLPVTRVVCMGAPLAGSAAAQALLRRDLGIALGRSAALQQQGFGRWDGRAAVAMLVGSVADAGAAAQSSKIRRLSLLMSGTPHG</sequence>
<dbReference type="AlphaFoldDB" id="A0A0K2ZL79"/>
<dbReference type="InterPro" id="IPR029058">
    <property type="entry name" value="AB_hydrolase_fold"/>
</dbReference>
<dbReference type="EMBL" id="CXOK01000031">
    <property type="protein sequence ID" value="CTP86521.1"/>
    <property type="molecule type" value="Genomic_DNA"/>
</dbReference>
<organism evidence="1 2">
    <name type="scientific">Xanthomonas graminis pv. poae</name>
    <dbReference type="NCBI Taxonomy" id="227946"/>
    <lineage>
        <taxon>Bacteria</taxon>
        <taxon>Pseudomonadati</taxon>
        <taxon>Pseudomonadota</taxon>
        <taxon>Gammaproteobacteria</taxon>
        <taxon>Lysobacterales</taxon>
        <taxon>Lysobacteraceae</taxon>
        <taxon>Xanthomonas</taxon>
        <taxon>Xanthomonas translucens group</taxon>
        <taxon>Xanthomonas graminis</taxon>
    </lineage>
</organism>
<proteinExistence type="predicted"/>
<gene>
    <name evidence="1" type="ORF">XTPLMG728_1249</name>
</gene>
<dbReference type="RefSeq" id="WP_237653900.1">
    <property type="nucleotide sequence ID" value="NZ_CP076250.1"/>
</dbReference>
<accession>A0A0K2ZL79</accession>
<dbReference type="Proteomes" id="UP000041247">
    <property type="component" value="Unassembled WGS sequence"/>
</dbReference>
<evidence type="ECO:0000313" key="2">
    <source>
        <dbReference type="Proteomes" id="UP000041247"/>
    </source>
</evidence>
<reference evidence="1 2" key="1">
    <citation type="submission" date="2015-07" db="EMBL/GenBank/DDBJ databases">
        <authorList>
            <person name="Noorani M."/>
        </authorList>
    </citation>
    <scope>NUCLEOTIDE SEQUENCE [LARGE SCALE GENOMIC DNA]</scope>
    <source>
        <strain evidence="1">LMG728</strain>
    </source>
</reference>
<evidence type="ECO:0000313" key="1">
    <source>
        <dbReference type="EMBL" id="CTP86521.1"/>
    </source>
</evidence>
<name>A0A0K2ZL79_9XANT</name>